<reference evidence="1" key="2">
    <citation type="journal article" date="2024" name="Environ. Microbiol.">
        <title>Genome analysis and description of Tunturibacter gen. nov. expands the diversity of Terriglobia in tundra soils.</title>
        <authorList>
            <person name="Messyasz A."/>
            <person name="Mannisto M.K."/>
            <person name="Kerkhof L.J."/>
            <person name="Haggblom M.M."/>
        </authorList>
    </citation>
    <scope>NUCLEOTIDE SEQUENCE</scope>
    <source>
        <strain evidence="1">M8UP23</strain>
    </source>
</reference>
<dbReference type="EMBL" id="CP132932">
    <property type="protein sequence ID" value="XCB26720.1"/>
    <property type="molecule type" value="Genomic_DNA"/>
</dbReference>
<dbReference type="AlphaFoldDB" id="A0AAU7ZD49"/>
<dbReference type="InterPro" id="IPR041916">
    <property type="entry name" value="Anti_sigma_zinc_sf"/>
</dbReference>
<organism evidence="1">
    <name type="scientific">Tunturiibacter empetritectus</name>
    <dbReference type="NCBI Taxonomy" id="3069691"/>
    <lineage>
        <taxon>Bacteria</taxon>
        <taxon>Pseudomonadati</taxon>
        <taxon>Acidobacteriota</taxon>
        <taxon>Terriglobia</taxon>
        <taxon>Terriglobales</taxon>
        <taxon>Acidobacteriaceae</taxon>
        <taxon>Tunturiibacter</taxon>
    </lineage>
</organism>
<reference evidence="1" key="1">
    <citation type="submission" date="2023-08" db="EMBL/GenBank/DDBJ databases">
        <authorList>
            <person name="Messyasz A."/>
            <person name="Mannisto M.K."/>
            <person name="Kerkhof L.J."/>
            <person name="Haggblom M."/>
        </authorList>
    </citation>
    <scope>NUCLEOTIDE SEQUENCE</scope>
    <source>
        <strain evidence="1">M8UP23</strain>
    </source>
</reference>
<dbReference type="Gene3D" id="1.10.10.1320">
    <property type="entry name" value="Anti-sigma factor, zinc-finger domain"/>
    <property type="match status" value="1"/>
</dbReference>
<dbReference type="KEGG" id="temp:RBB75_20250"/>
<name>A0AAU7ZD49_9BACT</name>
<protein>
    <recommendedName>
        <fullName evidence="2">Zinc-finger domain-containing protein</fullName>
    </recommendedName>
</protein>
<evidence type="ECO:0008006" key="2">
    <source>
        <dbReference type="Google" id="ProtNLM"/>
    </source>
</evidence>
<gene>
    <name evidence="1" type="ORF">RBB75_20250</name>
</gene>
<sequence length="167" mass="18197">MICKECQSAIVELLLDPASPASREVQAHIDSCAGCAQEFKSMQETFALLDTWKAPEPSPYFDQKLAVRLREEQTHAPASWFEKLKSRLLFNTGRQLRPALVGGLALVLLVGGGTFADLTGFHHSAPETSAAVQDLQILDKNDQALQTMDQLLQDDTPADDSSAQPSS</sequence>
<dbReference type="RefSeq" id="WP_353069142.1">
    <property type="nucleotide sequence ID" value="NZ_CP132932.1"/>
</dbReference>
<accession>A0AAU7ZD49</accession>
<proteinExistence type="predicted"/>
<evidence type="ECO:0000313" key="1">
    <source>
        <dbReference type="EMBL" id="XCB26720.1"/>
    </source>
</evidence>